<dbReference type="EC" id="2.7.13.3" evidence="2"/>
<dbReference type="InterPro" id="IPR003594">
    <property type="entry name" value="HATPase_dom"/>
</dbReference>
<dbReference type="InterPro" id="IPR003018">
    <property type="entry name" value="GAF"/>
</dbReference>
<keyword evidence="3" id="KW-0597">Phosphoprotein</keyword>
<keyword evidence="5" id="KW-0418">Kinase</keyword>
<dbReference type="GO" id="GO:0000155">
    <property type="term" value="F:phosphorelay sensor kinase activity"/>
    <property type="evidence" value="ECO:0007669"/>
    <property type="project" value="InterPro"/>
</dbReference>
<dbReference type="EMBL" id="QLST01000014">
    <property type="protein sequence ID" value="RBA27680.1"/>
    <property type="molecule type" value="Genomic_DNA"/>
</dbReference>
<dbReference type="PANTHER" id="PTHR42878:SF15">
    <property type="entry name" value="BACTERIOPHYTOCHROME"/>
    <property type="match status" value="1"/>
</dbReference>
<dbReference type="InterPro" id="IPR036097">
    <property type="entry name" value="HisK_dim/P_sf"/>
</dbReference>
<evidence type="ECO:0000256" key="3">
    <source>
        <dbReference type="ARBA" id="ARBA00022553"/>
    </source>
</evidence>
<evidence type="ECO:0000313" key="7">
    <source>
        <dbReference type="EMBL" id="RBA27680.1"/>
    </source>
</evidence>
<comment type="catalytic activity">
    <reaction evidence="1">
        <text>ATP + protein L-histidine = ADP + protein N-phospho-L-histidine.</text>
        <dbReference type="EC" id="2.7.13.3"/>
    </reaction>
</comment>
<keyword evidence="4" id="KW-0808">Transferase</keyword>
<proteinExistence type="predicted"/>
<dbReference type="SMART" id="SM00388">
    <property type="entry name" value="HisKA"/>
    <property type="match status" value="1"/>
</dbReference>
<protein>
    <recommendedName>
        <fullName evidence="2">histidine kinase</fullName>
        <ecNumber evidence="2">2.7.13.3</ecNumber>
    </recommendedName>
</protein>
<dbReference type="InterPro" id="IPR029016">
    <property type="entry name" value="GAF-like_dom_sf"/>
</dbReference>
<dbReference type="Proteomes" id="UP000253319">
    <property type="component" value="Unassembled WGS sequence"/>
</dbReference>
<dbReference type="PRINTS" id="PR00344">
    <property type="entry name" value="BCTRLSENSOR"/>
</dbReference>
<keyword evidence="8" id="KW-1185">Reference proteome</keyword>
<name>A0A365NZN1_9FLAO</name>
<dbReference type="GO" id="GO:0030295">
    <property type="term" value="F:protein kinase activator activity"/>
    <property type="evidence" value="ECO:0007669"/>
    <property type="project" value="TreeGrafter"/>
</dbReference>
<dbReference type="CDD" id="cd00082">
    <property type="entry name" value="HisKA"/>
    <property type="match status" value="1"/>
</dbReference>
<dbReference type="SUPFAM" id="SSF47384">
    <property type="entry name" value="Homodimeric domain of signal transducing histidine kinase"/>
    <property type="match status" value="1"/>
</dbReference>
<dbReference type="InterPro" id="IPR036890">
    <property type="entry name" value="HATPase_C_sf"/>
</dbReference>
<dbReference type="SMART" id="SM00065">
    <property type="entry name" value="GAF"/>
    <property type="match status" value="1"/>
</dbReference>
<dbReference type="Gene3D" id="3.30.565.10">
    <property type="entry name" value="Histidine kinase-like ATPase, C-terminal domain"/>
    <property type="match status" value="1"/>
</dbReference>
<dbReference type="SUPFAM" id="SSF55874">
    <property type="entry name" value="ATPase domain of HSP90 chaperone/DNA topoisomerase II/histidine kinase"/>
    <property type="match status" value="1"/>
</dbReference>
<dbReference type="GO" id="GO:0000156">
    <property type="term" value="F:phosphorelay response regulator activity"/>
    <property type="evidence" value="ECO:0007669"/>
    <property type="project" value="TreeGrafter"/>
</dbReference>
<dbReference type="FunFam" id="3.30.565.10:FF:000006">
    <property type="entry name" value="Sensor histidine kinase WalK"/>
    <property type="match status" value="1"/>
</dbReference>
<dbReference type="Pfam" id="PF00512">
    <property type="entry name" value="HisKA"/>
    <property type="match status" value="1"/>
</dbReference>
<dbReference type="GO" id="GO:0007234">
    <property type="term" value="P:osmosensory signaling via phosphorelay pathway"/>
    <property type="evidence" value="ECO:0007669"/>
    <property type="project" value="TreeGrafter"/>
</dbReference>
<comment type="caution">
    <text evidence="7">The sequence shown here is derived from an EMBL/GenBank/DDBJ whole genome shotgun (WGS) entry which is preliminary data.</text>
</comment>
<dbReference type="InterPro" id="IPR004358">
    <property type="entry name" value="Sig_transdc_His_kin-like_C"/>
</dbReference>
<dbReference type="OrthoDB" id="9811889at2"/>
<dbReference type="RefSeq" id="WP_113989669.1">
    <property type="nucleotide sequence ID" value="NZ_QLST01000014.1"/>
</dbReference>
<gene>
    <name evidence="7" type="ORF">DPN68_10820</name>
</gene>
<dbReference type="InterPro" id="IPR005467">
    <property type="entry name" value="His_kinase_dom"/>
</dbReference>
<evidence type="ECO:0000259" key="6">
    <source>
        <dbReference type="PROSITE" id="PS50109"/>
    </source>
</evidence>
<sequence>MINETEIKRLRILEEYHVLDTLPEEIFDDITSLASTICDMPISLISLIDEGRQFFKSHHGVEINETPIELSICKHAIESNDEVFEIVDLREDFRFKNNPLVTVDPKIISYFGIPLKSAKGIAFGTLCVISKEKKVLNQQQKDTLKVLSKQVINLLELRKSNFLLQTSQKKLEEYIHETREFTYIAAHDLKAPVRGINSFLKLIENKHTDIWDDKDRKYLNVIFDNVSRMDNLILDLMNYANCTSIEVSNENINVDTLVKDIFENLIKNFNIPEAKLTTSELPNMMYSSNAISLIFKNLINNALKYQTSESIPEIEINCIENKVDWIFEVKDNGIGIAEEHFETIFKPFKRLHLQSEFAGSGLGLAATKKLIQNLNGDIWVKSKEGEGTNFIFRLPK</sequence>
<dbReference type="SUPFAM" id="SSF55781">
    <property type="entry name" value="GAF domain-like"/>
    <property type="match status" value="1"/>
</dbReference>
<feature type="domain" description="Histidine kinase" evidence="6">
    <location>
        <begin position="184"/>
        <end position="396"/>
    </location>
</feature>
<dbReference type="Gene3D" id="1.10.287.130">
    <property type="match status" value="1"/>
</dbReference>
<reference evidence="7 8" key="1">
    <citation type="submission" date="2018-06" db="EMBL/GenBank/DDBJ databases">
        <title>Flavobacterium tibetense sp. nov., isolated from a wetland YonghuCo on Tibetan Plateau.</title>
        <authorList>
            <person name="Xing P."/>
            <person name="Phurbu D."/>
            <person name="Lu H."/>
        </authorList>
    </citation>
    <scope>NUCLEOTIDE SEQUENCE [LARGE SCALE GENOMIC DNA]</scope>
    <source>
        <strain evidence="7 8">YH5</strain>
    </source>
</reference>
<dbReference type="Gene3D" id="3.30.450.40">
    <property type="match status" value="1"/>
</dbReference>
<dbReference type="Pfam" id="PF02518">
    <property type="entry name" value="HATPase_c"/>
    <property type="match status" value="1"/>
</dbReference>
<evidence type="ECO:0000256" key="5">
    <source>
        <dbReference type="ARBA" id="ARBA00022777"/>
    </source>
</evidence>
<dbReference type="InterPro" id="IPR050351">
    <property type="entry name" value="BphY/WalK/GraS-like"/>
</dbReference>
<evidence type="ECO:0000256" key="4">
    <source>
        <dbReference type="ARBA" id="ARBA00022679"/>
    </source>
</evidence>
<dbReference type="SMART" id="SM00387">
    <property type="entry name" value="HATPase_c"/>
    <property type="match status" value="1"/>
</dbReference>
<accession>A0A365NZN1</accession>
<dbReference type="PANTHER" id="PTHR42878">
    <property type="entry name" value="TWO-COMPONENT HISTIDINE KINASE"/>
    <property type="match status" value="1"/>
</dbReference>
<organism evidence="7 8">
    <name type="scientific">Flavobacterium tibetense</name>
    <dbReference type="NCBI Taxonomy" id="2233533"/>
    <lineage>
        <taxon>Bacteria</taxon>
        <taxon>Pseudomonadati</taxon>
        <taxon>Bacteroidota</taxon>
        <taxon>Flavobacteriia</taxon>
        <taxon>Flavobacteriales</taxon>
        <taxon>Flavobacteriaceae</taxon>
        <taxon>Flavobacterium</taxon>
    </lineage>
</organism>
<dbReference type="AlphaFoldDB" id="A0A365NZN1"/>
<evidence type="ECO:0000256" key="2">
    <source>
        <dbReference type="ARBA" id="ARBA00012438"/>
    </source>
</evidence>
<evidence type="ECO:0000313" key="8">
    <source>
        <dbReference type="Proteomes" id="UP000253319"/>
    </source>
</evidence>
<dbReference type="InterPro" id="IPR003661">
    <property type="entry name" value="HisK_dim/P_dom"/>
</dbReference>
<dbReference type="PROSITE" id="PS50109">
    <property type="entry name" value="HIS_KIN"/>
    <property type="match status" value="1"/>
</dbReference>
<dbReference type="Pfam" id="PF01590">
    <property type="entry name" value="GAF"/>
    <property type="match status" value="1"/>
</dbReference>
<evidence type="ECO:0000256" key="1">
    <source>
        <dbReference type="ARBA" id="ARBA00000085"/>
    </source>
</evidence>